<feature type="region of interest" description="Disordered" evidence="1">
    <location>
        <begin position="78"/>
        <end position="120"/>
    </location>
</feature>
<evidence type="ECO:0000256" key="1">
    <source>
        <dbReference type="SAM" id="MobiDB-lite"/>
    </source>
</evidence>
<proteinExistence type="predicted"/>
<reference evidence="2" key="1">
    <citation type="journal article" date="2020" name="Stud. Mycol.">
        <title>101 Dothideomycetes genomes: a test case for predicting lifestyles and emergence of pathogens.</title>
        <authorList>
            <person name="Haridas S."/>
            <person name="Albert R."/>
            <person name="Binder M."/>
            <person name="Bloem J."/>
            <person name="Labutti K."/>
            <person name="Salamov A."/>
            <person name="Andreopoulos B."/>
            <person name="Baker S."/>
            <person name="Barry K."/>
            <person name="Bills G."/>
            <person name="Bluhm B."/>
            <person name="Cannon C."/>
            <person name="Castanera R."/>
            <person name="Culley D."/>
            <person name="Daum C."/>
            <person name="Ezra D."/>
            <person name="Gonzalez J."/>
            <person name="Henrissat B."/>
            <person name="Kuo A."/>
            <person name="Liang C."/>
            <person name="Lipzen A."/>
            <person name="Lutzoni F."/>
            <person name="Magnuson J."/>
            <person name="Mondo S."/>
            <person name="Nolan M."/>
            <person name="Ohm R."/>
            <person name="Pangilinan J."/>
            <person name="Park H.-J."/>
            <person name="Ramirez L."/>
            <person name="Alfaro M."/>
            <person name="Sun H."/>
            <person name="Tritt A."/>
            <person name="Yoshinaga Y."/>
            <person name="Zwiers L.-H."/>
            <person name="Turgeon B."/>
            <person name="Goodwin S."/>
            <person name="Spatafora J."/>
            <person name="Crous P."/>
            <person name="Grigoriev I."/>
        </authorList>
    </citation>
    <scope>NUCLEOTIDE SEQUENCE</scope>
    <source>
        <strain evidence="2">HMLAC05119</strain>
    </source>
</reference>
<name>A0A6A5QGY1_AMPQU</name>
<accession>A0A6A5QGY1</accession>
<dbReference type="EMBL" id="ML979138">
    <property type="protein sequence ID" value="KAF1913754.1"/>
    <property type="molecule type" value="Genomic_DNA"/>
</dbReference>
<dbReference type="Proteomes" id="UP000800096">
    <property type="component" value="Unassembled WGS sequence"/>
</dbReference>
<evidence type="ECO:0000313" key="2">
    <source>
        <dbReference type="EMBL" id="KAF1913754.1"/>
    </source>
</evidence>
<gene>
    <name evidence="2" type="ORF">BDU57DRAFT_321214</name>
</gene>
<sequence length="166" mass="18436">MHVVHRRSPVAPTHMPHRVATFPSFAPHGQPAKHLIPLRKLGRWVSREWCVEAVEQLHGVKYCRRGCHTISSRGYIDASSFPQRHHSSAQPTANRDSRITPPPPSSKHNRHKPSVPSTQLALPSALHASVSIAQNHAPAYLPAHRISRWCIARNVAVAPNTCHTSV</sequence>
<protein>
    <submittedName>
        <fullName evidence="2">Uncharacterized protein</fullName>
    </submittedName>
</protein>
<keyword evidence="3" id="KW-1185">Reference proteome</keyword>
<evidence type="ECO:0000313" key="3">
    <source>
        <dbReference type="Proteomes" id="UP000800096"/>
    </source>
</evidence>
<organism evidence="2 3">
    <name type="scientific">Ampelomyces quisqualis</name>
    <name type="common">Powdery mildew agent</name>
    <dbReference type="NCBI Taxonomy" id="50730"/>
    <lineage>
        <taxon>Eukaryota</taxon>
        <taxon>Fungi</taxon>
        <taxon>Dikarya</taxon>
        <taxon>Ascomycota</taxon>
        <taxon>Pezizomycotina</taxon>
        <taxon>Dothideomycetes</taxon>
        <taxon>Pleosporomycetidae</taxon>
        <taxon>Pleosporales</taxon>
        <taxon>Pleosporineae</taxon>
        <taxon>Phaeosphaeriaceae</taxon>
        <taxon>Ampelomyces</taxon>
    </lineage>
</organism>
<dbReference type="AlphaFoldDB" id="A0A6A5QGY1"/>